<keyword evidence="1" id="KW-0732">Signal</keyword>
<protein>
    <submittedName>
        <fullName evidence="2">Uncharacterized protein</fullName>
    </submittedName>
</protein>
<name>A0A2D4JVF6_9SAUR</name>
<reference evidence="2" key="2">
    <citation type="submission" date="2017-11" db="EMBL/GenBank/DDBJ databases">
        <title>Coralsnake Venomics: Analyses of Venom Gland Transcriptomes and Proteomes of Six Brazilian Taxa.</title>
        <authorList>
            <person name="Aird S.D."/>
            <person name="Jorge da Silva N."/>
            <person name="Qiu L."/>
            <person name="Villar-Briones A."/>
            <person name="Aparecida-Saddi V."/>
            <person name="Campos-Telles M.P."/>
            <person name="Grau M."/>
            <person name="Mikheyev A.S."/>
        </authorList>
    </citation>
    <scope>NUCLEOTIDE SEQUENCE</scope>
    <source>
        <tissue evidence="2">Venom_gland</tissue>
    </source>
</reference>
<evidence type="ECO:0000256" key="1">
    <source>
        <dbReference type="SAM" id="SignalP"/>
    </source>
</evidence>
<accession>A0A2D4JVF6</accession>
<evidence type="ECO:0000313" key="2">
    <source>
        <dbReference type="EMBL" id="LAB00466.1"/>
    </source>
</evidence>
<dbReference type="AlphaFoldDB" id="A0A2D4JVF6"/>
<organism evidence="2">
    <name type="scientific">Micrurus paraensis</name>
    <dbReference type="NCBI Taxonomy" id="1970185"/>
    <lineage>
        <taxon>Eukaryota</taxon>
        <taxon>Metazoa</taxon>
        <taxon>Chordata</taxon>
        <taxon>Craniata</taxon>
        <taxon>Vertebrata</taxon>
        <taxon>Euteleostomi</taxon>
        <taxon>Lepidosauria</taxon>
        <taxon>Squamata</taxon>
        <taxon>Bifurcata</taxon>
        <taxon>Unidentata</taxon>
        <taxon>Episquamata</taxon>
        <taxon>Toxicofera</taxon>
        <taxon>Serpentes</taxon>
        <taxon>Colubroidea</taxon>
        <taxon>Elapidae</taxon>
        <taxon>Elapinae</taxon>
        <taxon>Micrurus</taxon>
    </lineage>
</organism>
<feature type="signal peptide" evidence="1">
    <location>
        <begin position="1"/>
        <end position="22"/>
    </location>
</feature>
<proteinExistence type="predicted"/>
<reference evidence="2" key="1">
    <citation type="submission" date="2017-07" db="EMBL/GenBank/DDBJ databases">
        <authorList>
            <person name="Mikheyev A."/>
            <person name="Grau M."/>
        </authorList>
    </citation>
    <scope>NUCLEOTIDE SEQUENCE</scope>
    <source>
        <tissue evidence="2">Venom_gland</tissue>
    </source>
</reference>
<feature type="chain" id="PRO_5013797114" evidence="1">
    <location>
        <begin position="23"/>
        <end position="101"/>
    </location>
</feature>
<sequence>MLCLTIIAFIVKQMYYVEKCQAEKKARKLAQMKPNVNHLQSNTLGITWRWGESWAKDITVNICHDHVGEQKAIFLYWIKKMELISASFRGCFSALSFPSQT</sequence>
<dbReference type="EMBL" id="IACL01006251">
    <property type="protein sequence ID" value="LAB00466.1"/>
    <property type="molecule type" value="Transcribed_RNA"/>
</dbReference>